<feature type="compositionally biased region" description="Gly residues" evidence="1">
    <location>
        <begin position="64"/>
        <end position="75"/>
    </location>
</feature>
<dbReference type="EMBL" id="JACHMW010000001">
    <property type="protein sequence ID" value="MBB5849126.1"/>
    <property type="molecule type" value="Genomic_DNA"/>
</dbReference>
<dbReference type="Proteomes" id="UP000567246">
    <property type="component" value="Unassembled WGS sequence"/>
</dbReference>
<feature type="region of interest" description="Disordered" evidence="1">
    <location>
        <begin position="56"/>
        <end position="78"/>
    </location>
</feature>
<dbReference type="InterPro" id="IPR048469">
    <property type="entry name" value="YchJ-like_M"/>
</dbReference>
<sequence length="170" mass="17845">MTDPCPCGAGLPLAECCGRLHARFAADGALTAPTAEALMCSRYAAFALLGEAGADDDGTQGTDGASGPGGTGAGHAGPDRARAMAAYLAATWAPEHRPAVEDLLPEAGERAPRFTRLAVTDVRDGGPFQDRGIVEFTALGHGEEGRFRLRERSRFRREDGAWLYVDGNVD</sequence>
<reference evidence="3 4" key="1">
    <citation type="submission" date="2020-08" db="EMBL/GenBank/DDBJ databases">
        <title>Sequencing the genomes of 1000 actinobacteria strains.</title>
        <authorList>
            <person name="Klenk H.-P."/>
        </authorList>
    </citation>
    <scope>NUCLEOTIDE SEQUENCE [LARGE SCALE GENOMIC DNA]</scope>
    <source>
        <strain evidence="3 4">DSM 17945</strain>
    </source>
</reference>
<dbReference type="InterPro" id="IPR004027">
    <property type="entry name" value="SEC_C_motif"/>
</dbReference>
<dbReference type="SUPFAM" id="SSF54427">
    <property type="entry name" value="NTF2-like"/>
    <property type="match status" value="1"/>
</dbReference>
<evidence type="ECO:0000256" key="1">
    <source>
        <dbReference type="SAM" id="MobiDB-lite"/>
    </source>
</evidence>
<organism evidence="3 4">
    <name type="scientific">Micrococcus endophyticus</name>
    <dbReference type="NCBI Taxonomy" id="455343"/>
    <lineage>
        <taxon>Bacteria</taxon>
        <taxon>Bacillati</taxon>
        <taxon>Actinomycetota</taxon>
        <taxon>Actinomycetes</taxon>
        <taxon>Micrococcales</taxon>
        <taxon>Micrococcaceae</taxon>
        <taxon>Micrococcus</taxon>
    </lineage>
</organism>
<name>A0A7W9JJQ0_9MICC</name>
<dbReference type="Pfam" id="PF17775">
    <property type="entry name" value="YchJ_M-like"/>
    <property type="match status" value="1"/>
</dbReference>
<gene>
    <name evidence="3" type="ORF">HDA33_001690</name>
</gene>
<evidence type="ECO:0000313" key="3">
    <source>
        <dbReference type="EMBL" id="MBB5849126.1"/>
    </source>
</evidence>
<evidence type="ECO:0000313" key="4">
    <source>
        <dbReference type="Proteomes" id="UP000567246"/>
    </source>
</evidence>
<feature type="domain" description="YchJ-like middle NTF2-like" evidence="2">
    <location>
        <begin position="84"/>
        <end position="167"/>
    </location>
</feature>
<dbReference type="Pfam" id="PF02810">
    <property type="entry name" value="SEC-C"/>
    <property type="match status" value="1"/>
</dbReference>
<comment type="caution">
    <text evidence="3">The sequence shown here is derived from an EMBL/GenBank/DDBJ whole genome shotgun (WGS) entry which is preliminary data.</text>
</comment>
<proteinExistence type="predicted"/>
<dbReference type="AlphaFoldDB" id="A0A7W9JJQ0"/>
<evidence type="ECO:0000259" key="2">
    <source>
        <dbReference type="Pfam" id="PF17775"/>
    </source>
</evidence>
<dbReference type="Gene3D" id="3.10.450.50">
    <property type="match status" value="2"/>
</dbReference>
<dbReference type="InterPro" id="IPR032710">
    <property type="entry name" value="NTF2-like_dom_sf"/>
</dbReference>
<keyword evidence="4" id="KW-1185">Reference proteome</keyword>
<accession>A0A7W9JJQ0</accession>
<protein>
    <submittedName>
        <fullName evidence="3">SEC-C motif-containing protein</fullName>
    </submittedName>
</protein>
<dbReference type="RefSeq" id="WP_184172536.1">
    <property type="nucleotide sequence ID" value="NZ_BAABAG010000013.1"/>
</dbReference>